<comment type="caution">
    <text evidence="2">The sequence shown here is derived from an EMBL/GenBank/DDBJ whole genome shotgun (WGS) entry which is preliminary data.</text>
</comment>
<reference evidence="2 3" key="1">
    <citation type="submission" date="2024-09" db="EMBL/GenBank/DDBJ databases">
        <title>Laminarin stimulates single cell rates of sulfate reduction while oxygen inhibits transcriptomic activity in coastal marine sediment.</title>
        <authorList>
            <person name="Lindsay M."/>
            <person name="Orcutt B."/>
            <person name="Emerson D."/>
            <person name="Stepanauskas R."/>
            <person name="D'Angelo T."/>
        </authorList>
    </citation>
    <scope>NUCLEOTIDE SEQUENCE [LARGE SCALE GENOMIC DNA]</scope>
    <source>
        <strain evidence="2">SAG AM-311-K15</strain>
    </source>
</reference>
<dbReference type="Gene3D" id="2.40.160.10">
    <property type="entry name" value="Porin"/>
    <property type="match status" value="1"/>
</dbReference>
<accession>A0ABV6YUF1</accession>
<feature type="chain" id="PRO_5045494912" description="Porin" evidence="1">
    <location>
        <begin position="17"/>
        <end position="387"/>
    </location>
</feature>
<feature type="signal peptide" evidence="1">
    <location>
        <begin position="1"/>
        <end position="16"/>
    </location>
</feature>
<keyword evidence="3" id="KW-1185">Reference proteome</keyword>
<gene>
    <name evidence="2" type="ORF">ACFL27_05800</name>
</gene>
<dbReference type="InterPro" id="IPR023614">
    <property type="entry name" value="Porin_dom_sf"/>
</dbReference>
<proteinExistence type="predicted"/>
<keyword evidence="1" id="KW-0732">Signal</keyword>
<evidence type="ECO:0000313" key="2">
    <source>
        <dbReference type="EMBL" id="MFC1849706.1"/>
    </source>
</evidence>
<organism evidence="2 3">
    <name type="scientific">candidate division CSSED10-310 bacterium</name>
    <dbReference type="NCBI Taxonomy" id="2855610"/>
    <lineage>
        <taxon>Bacteria</taxon>
        <taxon>Bacteria division CSSED10-310</taxon>
    </lineage>
</organism>
<dbReference type="SUPFAM" id="SSF56935">
    <property type="entry name" value="Porins"/>
    <property type="match status" value="1"/>
</dbReference>
<evidence type="ECO:0000313" key="3">
    <source>
        <dbReference type="Proteomes" id="UP001594351"/>
    </source>
</evidence>
<evidence type="ECO:0000256" key="1">
    <source>
        <dbReference type="SAM" id="SignalP"/>
    </source>
</evidence>
<protein>
    <recommendedName>
        <fullName evidence="4">Porin</fullName>
    </recommendedName>
</protein>
<dbReference type="EMBL" id="JBHPBY010000054">
    <property type="protein sequence ID" value="MFC1849706.1"/>
    <property type="molecule type" value="Genomic_DNA"/>
</dbReference>
<dbReference type="Proteomes" id="UP001594351">
    <property type="component" value="Unassembled WGS sequence"/>
</dbReference>
<name>A0ABV6YUF1_UNCC1</name>
<sequence>MPILLILLFWPLAAQAAFTSDYISLHGFGGWAYGRTDNENRYLMGTEDGCYDHVYFSLNMSANPFNNFHLHVQSAFNESMDGQEVVLDYGFADYYISDKLSIMIGKIKTPFMFYNEIYDVGTLRPFYTLAQGIYYKFAAEAYQGLGLTGTFSVRQTWDFQYDIYGGKGELQPQRLLYAHSTLSDETAGNIVIVDFRELTYFGEDMFGARLMVSSPLCVLDVGLSYYSANVGYYVEDIYIEGRFQEKYVERYGRHHFCGISIAYKTPKWTTRMEYVGQFEKEEGTYDYFHTGYLETAFTLTEKLQCAARFEFEDTHEAENDSFEEHLETAVGLNYWLHRNFVVKVSLHHVQGNSMAMPDTLEDYITNISSDSFDDTTNLFVVGTQFSF</sequence>
<evidence type="ECO:0008006" key="4">
    <source>
        <dbReference type="Google" id="ProtNLM"/>
    </source>
</evidence>